<proteinExistence type="predicted"/>
<feature type="non-terminal residue" evidence="1">
    <location>
        <position position="67"/>
    </location>
</feature>
<dbReference type="InterPro" id="IPR029044">
    <property type="entry name" value="Nucleotide-diphossugar_trans"/>
</dbReference>
<dbReference type="InterPro" id="IPR003329">
    <property type="entry name" value="Cytidylyl_trans"/>
</dbReference>
<comment type="caution">
    <text evidence="1">The sequence shown here is derived from an EMBL/GenBank/DDBJ whole genome shotgun (WGS) entry which is preliminary data.</text>
</comment>
<sequence>MNHLAIIPARGGSKGLKDKNIAPLCGKPLISYTIEAAIESKVFDKIIVSTDSSKIASASKGAEILIR</sequence>
<dbReference type="GO" id="GO:0008781">
    <property type="term" value="F:N-acylneuraminate cytidylyltransferase activity"/>
    <property type="evidence" value="ECO:0007669"/>
    <property type="project" value="TreeGrafter"/>
</dbReference>
<reference evidence="1" key="1">
    <citation type="journal article" date="2015" name="Nature">
        <title>Complex archaea that bridge the gap between prokaryotes and eukaryotes.</title>
        <authorList>
            <person name="Spang A."/>
            <person name="Saw J.H."/>
            <person name="Jorgensen S.L."/>
            <person name="Zaremba-Niedzwiedzka K."/>
            <person name="Martijn J."/>
            <person name="Lind A.E."/>
            <person name="van Eijk R."/>
            <person name="Schleper C."/>
            <person name="Guy L."/>
            <person name="Ettema T.J."/>
        </authorList>
    </citation>
    <scope>NUCLEOTIDE SEQUENCE</scope>
</reference>
<protein>
    <recommendedName>
        <fullName evidence="2">Acylneuraminate cytidylyltransferase family protein</fullName>
    </recommendedName>
</protein>
<dbReference type="PANTHER" id="PTHR21485">
    <property type="entry name" value="HAD SUPERFAMILY MEMBERS CMAS AND KDSC"/>
    <property type="match status" value="1"/>
</dbReference>
<evidence type="ECO:0008006" key="2">
    <source>
        <dbReference type="Google" id="ProtNLM"/>
    </source>
</evidence>
<dbReference type="Gene3D" id="3.90.550.10">
    <property type="entry name" value="Spore Coat Polysaccharide Biosynthesis Protein SpsA, Chain A"/>
    <property type="match status" value="1"/>
</dbReference>
<accession>A0A0F8YQB7</accession>
<organism evidence="1">
    <name type="scientific">marine sediment metagenome</name>
    <dbReference type="NCBI Taxonomy" id="412755"/>
    <lineage>
        <taxon>unclassified sequences</taxon>
        <taxon>metagenomes</taxon>
        <taxon>ecological metagenomes</taxon>
    </lineage>
</organism>
<dbReference type="Pfam" id="PF02348">
    <property type="entry name" value="CTP_transf_3"/>
    <property type="match status" value="1"/>
</dbReference>
<dbReference type="SUPFAM" id="SSF53448">
    <property type="entry name" value="Nucleotide-diphospho-sugar transferases"/>
    <property type="match status" value="1"/>
</dbReference>
<gene>
    <name evidence="1" type="ORF">LCGC14_2868820</name>
</gene>
<evidence type="ECO:0000313" key="1">
    <source>
        <dbReference type="EMBL" id="KKK75930.1"/>
    </source>
</evidence>
<dbReference type="InterPro" id="IPR050793">
    <property type="entry name" value="CMP-NeuNAc_synthase"/>
</dbReference>
<dbReference type="EMBL" id="LAZR01055637">
    <property type="protein sequence ID" value="KKK75930.1"/>
    <property type="molecule type" value="Genomic_DNA"/>
</dbReference>
<dbReference type="AlphaFoldDB" id="A0A0F8YQB7"/>
<name>A0A0F8YQB7_9ZZZZ</name>
<dbReference type="PANTHER" id="PTHR21485:SF6">
    <property type="entry name" value="N-ACYLNEURAMINATE CYTIDYLYLTRANSFERASE-RELATED"/>
    <property type="match status" value="1"/>
</dbReference>